<dbReference type="PATRIC" id="fig|1114856.3.peg.427"/>
<dbReference type="SUPFAM" id="SSF56024">
    <property type="entry name" value="Phospholipase D/nuclease"/>
    <property type="match status" value="1"/>
</dbReference>
<dbReference type="AlphaFoldDB" id="L9W9V5"/>
<evidence type="ECO:0000259" key="2">
    <source>
        <dbReference type="Pfam" id="PF01978"/>
    </source>
</evidence>
<dbReference type="Pfam" id="PF24217">
    <property type="entry name" value="DUF7436"/>
    <property type="match status" value="1"/>
</dbReference>
<dbReference type="Gene3D" id="1.10.10.10">
    <property type="entry name" value="Winged helix-like DNA-binding domain superfamily/Winged helix DNA-binding domain"/>
    <property type="match status" value="1"/>
</dbReference>
<name>L9W9V5_9EURY</name>
<dbReference type="Gene3D" id="3.30.870.10">
    <property type="entry name" value="Endonuclease Chain A"/>
    <property type="match status" value="1"/>
</dbReference>
<dbReference type="eggNOG" id="arCOG02037">
    <property type="taxonomic scope" value="Archaea"/>
</dbReference>
<dbReference type="InterPro" id="IPR036388">
    <property type="entry name" value="WH-like_DNA-bd_sf"/>
</dbReference>
<reference evidence="4 5" key="1">
    <citation type="journal article" date="2014" name="PLoS Genet.">
        <title>Phylogenetically driven sequencing of extremely halophilic archaea reveals strategies for static and dynamic osmo-response.</title>
        <authorList>
            <person name="Becker E.A."/>
            <person name="Seitzer P.M."/>
            <person name="Tritt A."/>
            <person name="Larsen D."/>
            <person name="Krusor M."/>
            <person name="Yao A.I."/>
            <person name="Wu D."/>
            <person name="Madern D."/>
            <person name="Eisen J.A."/>
            <person name="Darling A.E."/>
            <person name="Facciotti M.T."/>
        </authorList>
    </citation>
    <scope>NUCLEOTIDE SEQUENCE [LARGE SCALE GENOMIC DNA]</scope>
    <source>
        <strain evidence="4 5">GA33</strain>
    </source>
</reference>
<dbReference type="InterPro" id="IPR002831">
    <property type="entry name" value="Tscrpt_reg_TrmB_N"/>
</dbReference>
<keyword evidence="5" id="KW-1185">Reference proteome</keyword>
<dbReference type="STRING" id="1114856.GCA_000383975_03814"/>
<dbReference type="EMBL" id="AOHW01000005">
    <property type="protein sequence ID" value="ELY46031.1"/>
    <property type="molecule type" value="Genomic_DNA"/>
</dbReference>
<sequence length="265" mass="29414">MDDDHAELLTELGLSSYEAKAYVVLAQYGSMTADDVAEESDVPRGRVYDVLNSLVDRELARADDGRPRTYVYVEPDEAVEQLLDKRIDELETQRSAYEQTAATAADALAAITDGEQSGGFATSAVHEDAARKLLLERFAATDETIRIAANTVDMSPEFKTEFANRLRELLDVGVSVRLLGVDFDHAADRISSLVDAGMAVRKTDHVPHQRFIILDDDEVCLEVVNPMSGEELLAVVNFRDDETARTLGENFDELWEQGTPWSLEE</sequence>
<evidence type="ECO:0000256" key="1">
    <source>
        <dbReference type="SAM" id="Coils"/>
    </source>
</evidence>
<dbReference type="SUPFAM" id="SSF46785">
    <property type="entry name" value="Winged helix' DNA-binding domain"/>
    <property type="match status" value="1"/>
</dbReference>
<dbReference type="Pfam" id="PF01978">
    <property type="entry name" value="TrmB"/>
    <property type="match status" value="1"/>
</dbReference>
<feature type="domain" description="Transcription regulator TrmB N-terminal" evidence="2">
    <location>
        <begin position="9"/>
        <end position="75"/>
    </location>
</feature>
<evidence type="ECO:0000313" key="5">
    <source>
        <dbReference type="Proteomes" id="UP000011599"/>
    </source>
</evidence>
<proteinExistence type="predicted"/>
<dbReference type="Proteomes" id="UP000011599">
    <property type="component" value="Unassembled WGS sequence"/>
</dbReference>
<protein>
    <submittedName>
        <fullName evidence="4">TrmB family transcriptional regulator</fullName>
    </submittedName>
</protein>
<organism evidence="4 5">
    <name type="scientific">Natronorubrum tibetense GA33</name>
    <dbReference type="NCBI Taxonomy" id="1114856"/>
    <lineage>
        <taxon>Archaea</taxon>
        <taxon>Methanobacteriati</taxon>
        <taxon>Methanobacteriota</taxon>
        <taxon>Stenosarchaea group</taxon>
        <taxon>Halobacteria</taxon>
        <taxon>Halobacteriales</taxon>
        <taxon>Natrialbaceae</taxon>
        <taxon>Natronorubrum</taxon>
    </lineage>
</organism>
<evidence type="ECO:0000259" key="3">
    <source>
        <dbReference type="Pfam" id="PF24217"/>
    </source>
</evidence>
<dbReference type="RefSeq" id="WP_006088114.1">
    <property type="nucleotide sequence ID" value="NZ_AOHW01000005.1"/>
</dbReference>
<dbReference type="InterPro" id="IPR051797">
    <property type="entry name" value="TrmB-like"/>
</dbReference>
<dbReference type="OrthoDB" id="202962at2157"/>
<gene>
    <name evidence="4" type="ORF">C496_02075</name>
</gene>
<feature type="domain" description="DUF7436" evidence="3">
    <location>
        <begin position="119"/>
        <end position="260"/>
    </location>
</feature>
<accession>L9W9V5</accession>
<feature type="coiled-coil region" evidence="1">
    <location>
        <begin position="80"/>
        <end position="107"/>
    </location>
</feature>
<dbReference type="PANTHER" id="PTHR34293">
    <property type="entry name" value="HTH-TYPE TRANSCRIPTIONAL REGULATOR TRMBL2"/>
    <property type="match status" value="1"/>
</dbReference>
<keyword evidence="1" id="KW-0175">Coiled coil</keyword>
<evidence type="ECO:0000313" key="4">
    <source>
        <dbReference type="EMBL" id="ELY46031.1"/>
    </source>
</evidence>
<comment type="caution">
    <text evidence="4">The sequence shown here is derived from an EMBL/GenBank/DDBJ whole genome shotgun (WGS) entry which is preliminary data.</text>
</comment>
<dbReference type="InterPro" id="IPR036390">
    <property type="entry name" value="WH_DNA-bd_sf"/>
</dbReference>
<dbReference type="InterPro" id="IPR055859">
    <property type="entry name" value="DUF7436"/>
</dbReference>
<dbReference type="PANTHER" id="PTHR34293:SF1">
    <property type="entry name" value="HTH-TYPE TRANSCRIPTIONAL REGULATOR TRMBL2"/>
    <property type="match status" value="1"/>
</dbReference>